<dbReference type="InterPro" id="IPR011009">
    <property type="entry name" value="Kinase-like_dom_sf"/>
</dbReference>
<evidence type="ECO:0008006" key="3">
    <source>
        <dbReference type="Google" id="ProtNLM"/>
    </source>
</evidence>
<sequence>MRAELPRELLPDDLQRIRASEGWRRDRVEVLETSAGPVVVKGQRPPRSVTPRRMFNWAMQAAGLATLKVPLRDGGPEAQQVEVRRLAELRAAGVRVPTLMHVEPGFFVQEYLTGPDLSRELSRGAGDRLAVWQQGVAAVQAVHSRQECLSQAFARNFIVTPEGIAAIDHEEDPLEVVSLPQAQARDWLFYLHSTLWLLPERRAEMLSVWERVVGAESRLVADFMHRLARRLAPLRHLPSQRKPWGRDIVSAQAAASFLNTWSRS</sequence>
<evidence type="ECO:0000313" key="1">
    <source>
        <dbReference type="EMBL" id="APW38943.1"/>
    </source>
</evidence>
<protein>
    <recommendedName>
        <fullName evidence="3">Serine/threonine protein phosphatase</fullName>
    </recommendedName>
</protein>
<dbReference type="EMBL" id="CP019236">
    <property type="protein sequence ID" value="APW38943.1"/>
    <property type="molecule type" value="Genomic_DNA"/>
</dbReference>
<organism evidence="1 2">
    <name type="scientific">Rhodoferax koreensis</name>
    <dbReference type="NCBI Taxonomy" id="1842727"/>
    <lineage>
        <taxon>Bacteria</taxon>
        <taxon>Pseudomonadati</taxon>
        <taxon>Pseudomonadota</taxon>
        <taxon>Betaproteobacteria</taxon>
        <taxon>Burkholderiales</taxon>
        <taxon>Comamonadaceae</taxon>
        <taxon>Rhodoferax</taxon>
    </lineage>
</organism>
<dbReference type="SUPFAM" id="SSF56112">
    <property type="entry name" value="Protein kinase-like (PK-like)"/>
    <property type="match status" value="1"/>
</dbReference>
<dbReference type="Proteomes" id="UP000186609">
    <property type="component" value="Chromosome"/>
</dbReference>
<gene>
    <name evidence="1" type="ORF">RD110_18465</name>
</gene>
<dbReference type="OrthoDB" id="8028712at2"/>
<dbReference type="KEGG" id="rhy:RD110_18465"/>
<accession>A0A1P8JYW8</accession>
<name>A0A1P8JYW8_9BURK</name>
<reference evidence="1 2" key="1">
    <citation type="submission" date="2017-01" db="EMBL/GenBank/DDBJ databases">
        <authorList>
            <person name="Mah S.A."/>
            <person name="Swanson W.J."/>
            <person name="Moy G.W."/>
            <person name="Vacquier V.D."/>
        </authorList>
    </citation>
    <scope>NUCLEOTIDE SEQUENCE [LARGE SCALE GENOMIC DNA]</scope>
    <source>
        <strain evidence="1 2">DCY110</strain>
    </source>
</reference>
<dbReference type="RefSeq" id="WP_076200948.1">
    <property type="nucleotide sequence ID" value="NZ_CP019236.1"/>
</dbReference>
<proteinExistence type="predicted"/>
<evidence type="ECO:0000313" key="2">
    <source>
        <dbReference type="Proteomes" id="UP000186609"/>
    </source>
</evidence>
<keyword evidence="2" id="KW-1185">Reference proteome</keyword>
<dbReference type="STRING" id="1842727.RD110_18465"/>
<dbReference type="AlphaFoldDB" id="A0A1P8JYW8"/>